<proteinExistence type="predicted"/>
<comment type="subcellular location">
    <subcellularLocation>
        <location evidence="1">Cell membrane</location>
        <topology evidence="1">Multi-pass membrane protein</topology>
    </subcellularLocation>
</comment>
<feature type="transmembrane region" description="Helical" evidence="6">
    <location>
        <begin position="211"/>
        <end position="234"/>
    </location>
</feature>
<accession>A0A1X7AEA9</accession>
<sequence length="242" mass="27121">MRTQIPLQLEKARFTGPQSVRNFYLFRLMLALTVPTIAVLLVSIRAFFGVTPEVDEFLNSLRILQILAVSTAIGFHTPTMWLIRKIKQRRREIEEGFPNAMDLLQISSEAGLGFDAAMTKVGQEIARVSPVISDEFLQVQTEVLAGRERSDALGQMAIRMDLAEAHSFVNVIIQSMQCGRSISEALKSYAEEMRETNAQEKANKLPVKMSAVMASLMLPTLFMITLGPIIIRYIRVFGDKSP</sequence>
<feature type="transmembrane region" description="Helical" evidence="6">
    <location>
        <begin position="24"/>
        <end position="48"/>
    </location>
</feature>
<keyword evidence="2" id="KW-1003">Cell membrane</keyword>
<evidence type="ECO:0000256" key="6">
    <source>
        <dbReference type="SAM" id="Phobius"/>
    </source>
</evidence>
<evidence type="ECO:0000256" key="4">
    <source>
        <dbReference type="ARBA" id="ARBA00022989"/>
    </source>
</evidence>
<evidence type="ECO:0000256" key="5">
    <source>
        <dbReference type="ARBA" id="ARBA00023136"/>
    </source>
</evidence>
<dbReference type="Proteomes" id="UP000194012">
    <property type="component" value="Unassembled WGS sequence"/>
</dbReference>
<feature type="domain" description="Type II secretion system protein GspF" evidence="7">
    <location>
        <begin position="102"/>
        <end position="226"/>
    </location>
</feature>
<keyword evidence="4 6" id="KW-1133">Transmembrane helix</keyword>
<keyword evidence="5 6" id="KW-0472">Membrane</keyword>
<reference evidence="9" key="1">
    <citation type="submission" date="2017-03" db="EMBL/GenBank/DDBJ databases">
        <authorList>
            <person name="Rodrigo-Torres L."/>
            <person name="Arahal R.D."/>
            <person name="Lucena T."/>
        </authorList>
    </citation>
    <scope>NUCLEOTIDE SEQUENCE [LARGE SCALE GENOMIC DNA]</scope>
    <source>
        <strain evidence="9">CECT 8370</strain>
    </source>
</reference>
<keyword evidence="3 6" id="KW-0812">Transmembrane</keyword>
<dbReference type="AlphaFoldDB" id="A0A1X7AEA9"/>
<dbReference type="InterPro" id="IPR018076">
    <property type="entry name" value="T2SS_GspF_dom"/>
</dbReference>
<evidence type="ECO:0000256" key="2">
    <source>
        <dbReference type="ARBA" id="ARBA00022475"/>
    </source>
</evidence>
<dbReference type="OrthoDB" id="9810662at2"/>
<dbReference type="EMBL" id="FWFJ01000070">
    <property type="protein sequence ID" value="SLN75457.1"/>
    <property type="molecule type" value="Genomic_DNA"/>
</dbReference>
<evidence type="ECO:0000313" key="9">
    <source>
        <dbReference type="Proteomes" id="UP000194012"/>
    </source>
</evidence>
<dbReference type="PANTHER" id="PTHR35007:SF2">
    <property type="entry name" value="PILUS ASSEMBLE PROTEIN"/>
    <property type="match status" value="1"/>
</dbReference>
<gene>
    <name evidence="8" type="ORF">ROG8370_03783</name>
</gene>
<dbReference type="RefSeq" id="WP_139838226.1">
    <property type="nucleotide sequence ID" value="NZ_FWFJ01000070.1"/>
</dbReference>
<organism evidence="8 9">
    <name type="scientific">Roseovarius gaetbuli</name>
    <dbReference type="NCBI Taxonomy" id="1356575"/>
    <lineage>
        <taxon>Bacteria</taxon>
        <taxon>Pseudomonadati</taxon>
        <taxon>Pseudomonadota</taxon>
        <taxon>Alphaproteobacteria</taxon>
        <taxon>Rhodobacterales</taxon>
        <taxon>Roseobacteraceae</taxon>
        <taxon>Roseovarius</taxon>
    </lineage>
</organism>
<evidence type="ECO:0000313" key="8">
    <source>
        <dbReference type="EMBL" id="SLN75457.1"/>
    </source>
</evidence>
<evidence type="ECO:0000256" key="1">
    <source>
        <dbReference type="ARBA" id="ARBA00004651"/>
    </source>
</evidence>
<keyword evidence="9" id="KW-1185">Reference proteome</keyword>
<evidence type="ECO:0000259" key="7">
    <source>
        <dbReference type="Pfam" id="PF00482"/>
    </source>
</evidence>
<dbReference type="Pfam" id="PF00482">
    <property type="entry name" value="T2SSF"/>
    <property type="match status" value="1"/>
</dbReference>
<name>A0A1X7AEA9_9RHOB</name>
<protein>
    <submittedName>
        <fullName evidence="8">Bacterial type II secretion system protein F domain protein</fullName>
    </submittedName>
</protein>
<evidence type="ECO:0000256" key="3">
    <source>
        <dbReference type="ARBA" id="ARBA00022692"/>
    </source>
</evidence>
<feature type="transmembrane region" description="Helical" evidence="6">
    <location>
        <begin position="63"/>
        <end position="83"/>
    </location>
</feature>
<dbReference type="PANTHER" id="PTHR35007">
    <property type="entry name" value="INTEGRAL MEMBRANE PROTEIN-RELATED"/>
    <property type="match status" value="1"/>
</dbReference>
<dbReference type="GO" id="GO:0005886">
    <property type="term" value="C:plasma membrane"/>
    <property type="evidence" value="ECO:0007669"/>
    <property type="project" value="UniProtKB-SubCell"/>
</dbReference>